<sequence length="90" mass="9790">MFGSLPRVPPQKCRFERPLAERRKTGTDLVEAAGHLFGAGGFVLRGVRSVSAGEVYFIGRFVVAQPFVAWVPECATDVLAVLDITDINRG</sequence>
<organism evidence="1">
    <name type="scientific">Nocardia globerula</name>
    <dbReference type="NCBI Taxonomy" id="1818"/>
    <lineage>
        <taxon>Bacteria</taxon>
        <taxon>Bacillati</taxon>
        <taxon>Actinomycetota</taxon>
        <taxon>Actinomycetes</taxon>
        <taxon>Mycobacteriales</taxon>
        <taxon>Nocardiaceae</taxon>
        <taxon>Nocardia</taxon>
    </lineage>
</organism>
<comment type="caution">
    <text evidence="1">The sequence shown here is derived from an EMBL/GenBank/DDBJ whole genome shotgun (WGS) entry which is preliminary data.</text>
</comment>
<reference evidence="1" key="1">
    <citation type="submission" date="2019-07" db="EMBL/GenBank/DDBJ databases">
        <title>Genomic Encyclopedia of Type Strains, Phase IV (KMG-IV): sequencing the most valuable type-strain genomes for metagenomic binning, comparative biology and taxonomic classification.</title>
        <authorList>
            <person name="Goeker M."/>
        </authorList>
    </citation>
    <scope>NUCLEOTIDE SEQUENCE</scope>
    <source>
        <strain evidence="1">DSM 44596</strain>
    </source>
</reference>
<dbReference type="EMBL" id="VNIQ01000011">
    <property type="protein sequence ID" value="TYQ00828.1"/>
    <property type="molecule type" value="Genomic_DNA"/>
</dbReference>
<gene>
    <name evidence="1" type="ORF">FNL38_11142</name>
</gene>
<proteinExistence type="predicted"/>
<dbReference type="AlphaFoldDB" id="A0A652YHV7"/>
<name>A0A652YHV7_NOCGL</name>
<protein>
    <submittedName>
        <fullName evidence="1">Uncharacterized protein</fullName>
    </submittedName>
</protein>
<evidence type="ECO:0000313" key="1">
    <source>
        <dbReference type="EMBL" id="TYQ00828.1"/>
    </source>
</evidence>
<accession>A0A652YHV7</accession>